<dbReference type="PANTHER" id="PTHR24364:SF18">
    <property type="entry name" value="LP06937P"/>
    <property type="match status" value="1"/>
</dbReference>
<dbReference type="Proteomes" id="UP001235939">
    <property type="component" value="Chromosome 17"/>
</dbReference>
<dbReference type="SUPFAM" id="SSF52058">
    <property type="entry name" value="L domain-like"/>
    <property type="match status" value="1"/>
</dbReference>
<evidence type="ECO:0000256" key="1">
    <source>
        <dbReference type="ARBA" id="ARBA00022614"/>
    </source>
</evidence>
<dbReference type="SMART" id="SM00369">
    <property type="entry name" value="LRR_TYP"/>
    <property type="match status" value="3"/>
</dbReference>
<dbReference type="InterPro" id="IPR032675">
    <property type="entry name" value="LRR_dom_sf"/>
</dbReference>
<evidence type="ECO:0000256" key="2">
    <source>
        <dbReference type="ARBA" id="ARBA00022729"/>
    </source>
</evidence>
<dbReference type="Gene3D" id="3.80.10.10">
    <property type="entry name" value="Ribonuclease Inhibitor"/>
    <property type="match status" value="1"/>
</dbReference>
<dbReference type="InterPro" id="IPR036397">
    <property type="entry name" value="RNaseH_sf"/>
</dbReference>
<evidence type="ECO:0000259" key="6">
    <source>
        <dbReference type="SMART" id="SM00082"/>
    </source>
</evidence>
<evidence type="ECO:0000256" key="4">
    <source>
        <dbReference type="SAM" id="MobiDB-lite"/>
    </source>
</evidence>
<accession>A0ABY6LDW2</accession>
<dbReference type="SMART" id="SM00082">
    <property type="entry name" value="LRRCT"/>
    <property type="match status" value="1"/>
</dbReference>
<reference evidence="7 8" key="1">
    <citation type="submission" date="2022-01" db="EMBL/GenBank/DDBJ databases">
        <title>A chromosomal length assembly of Cordylochernes scorpioides.</title>
        <authorList>
            <person name="Zeh D."/>
            <person name="Zeh J."/>
        </authorList>
    </citation>
    <scope>NUCLEOTIDE SEQUENCE [LARGE SCALE GENOMIC DNA]</scope>
    <source>
        <strain evidence="7">IN4F17</strain>
        <tissue evidence="7">Whole Body</tissue>
    </source>
</reference>
<dbReference type="Pfam" id="PF13855">
    <property type="entry name" value="LRR_8"/>
    <property type="match status" value="1"/>
</dbReference>
<feature type="compositionally biased region" description="Basic and acidic residues" evidence="4">
    <location>
        <begin position="1"/>
        <end position="20"/>
    </location>
</feature>
<protein>
    <recommendedName>
        <fullName evidence="6">LRRCT domain-containing protein</fullName>
    </recommendedName>
</protein>
<organism evidence="7 8">
    <name type="scientific">Cordylochernes scorpioides</name>
    <dbReference type="NCBI Taxonomy" id="51811"/>
    <lineage>
        <taxon>Eukaryota</taxon>
        <taxon>Metazoa</taxon>
        <taxon>Ecdysozoa</taxon>
        <taxon>Arthropoda</taxon>
        <taxon>Chelicerata</taxon>
        <taxon>Arachnida</taxon>
        <taxon>Pseudoscorpiones</taxon>
        <taxon>Cheliferoidea</taxon>
        <taxon>Chernetidae</taxon>
        <taxon>Cordylochernes</taxon>
    </lineage>
</organism>
<evidence type="ECO:0000313" key="8">
    <source>
        <dbReference type="Proteomes" id="UP001235939"/>
    </source>
</evidence>
<keyword evidence="5" id="KW-0812">Transmembrane</keyword>
<dbReference type="PANTHER" id="PTHR24364">
    <property type="entry name" value="LP06937P"/>
    <property type="match status" value="1"/>
</dbReference>
<feature type="domain" description="LRRCT" evidence="6">
    <location>
        <begin position="407"/>
        <end position="459"/>
    </location>
</feature>
<feature type="region of interest" description="Disordered" evidence="4">
    <location>
        <begin position="1"/>
        <end position="29"/>
    </location>
</feature>
<dbReference type="InterPro" id="IPR003591">
    <property type="entry name" value="Leu-rich_rpt_typical-subtyp"/>
</dbReference>
<feature type="transmembrane region" description="Helical" evidence="5">
    <location>
        <begin position="463"/>
        <end position="484"/>
    </location>
</feature>
<dbReference type="InterPro" id="IPR052286">
    <property type="entry name" value="Wnt_signaling_inhibitor"/>
</dbReference>
<keyword evidence="2" id="KW-0732">Signal</keyword>
<proteinExistence type="predicted"/>
<dbReference type="EMBL" id="CP092879">
    <property type="protein sequence ID" value="UYV79368.1"/>
    <property type="molecule type" value="Genomic_DNA"/>
</dbReference>
<feature type="transmembrane region" description="Helical" evidence="5">
    <location>
        <begin position="152"/>
        <end position="171"/>
    </location>
</feature>
<name>A0ABY6LDW2_9ARAC</name>
<keyword evidence="1" id="KW-0433">Leucine-rich repeat</keyword>
<keyword evidence="3" id="KW-0677">Repeat</keyword>
<dbReference type="Gene3D" id="3.30.420.10">
    <property type="entry name" value="Ribonuclease H-like superfamily/Ribonuclease H"/>
    <property type="match status" value="1"/>
</dbReference>
<dbReference type="InterPro" id="IPR001611">
    <property type="entry name" value="Leu-rich_rpt"/>
</dbReference>
<evidence type="ECO:0000256" key="5">
    <source>
        <dbReference type="SAM" id="Phobius"/>
    </source>
</evidence>
<evidence type="ECO:0000256" key="3">
    <source>
        <dbReference type="ARBA" id="ARBA00022737"/>
    </source>
</evidence>
<dbReference type="InterPro" id="IPR000483">
    <property type="entry name" value="Cys-rich_flank_reg_C"/>
</dbReference>
<sequence>METRSVYNTKKEETKVDDPAKLQLNDPRQERPKCAKITDLIKENPRTTLLELEQDTGISKTTIGRIVTKDLKLKNTPAKFIPRFLTNEQKLCRLATCENMLEMTRTDPEWKDKIITGDETWVYDYDPETKRQYAEWRGQVGARPVGNRFSVMRWRATLLGCLLLPAVAWALCPAELLICRCGSLGGIYVTNCTDTGITDASVLHNLPPETEILIFRGNELRDLPYNLLGRDASYPNLRSIDLSDNRIQTIRGRSFHGVSHVRTLSLDHNDLYVVGKDLHPRVFSNFENLELLSLRNAFTDRLPSSQYIPNLRSIFSESSLTLLRVLNLELNEIVEFTDSNVMCDLLSLKQLLLGENRMNGQIGLNLTCLRDLTTLDISHNRFHRLASADLAHFDSLRGPLRLNITHNPWICDCELAETLHWMHKTSIQIMAAGELRCSSHGPNAGKTLLSLKFEDLECPGSLVSIWIGVISGVILFVLILTLMYRKREQIVQCLGSSPVVGKLTYISLERSDVPTEVNV</sequence>
<keyword evidence="8" id="KW-1185">Reference proteome</keyword>
<keyword evidence="5" id="KW-0472">Membrane</keyword>
<dbReference type="PROSITE" id="PS51450">
    <property type="entry name" value="LRR"/>
    <property type="match status" value="1"/>
</dbReference>
<gene>
    <name evidence="7" type="ORF">LAZ67_17002341</name>
</gene>
<evidence type="ECO:0000313" key="7">
    <source>
        <dbReference type="EMBL" id="UYV79368.1"/>
    </source>
</evidence>
<keyword evidence="5" id="KW-1133">Transmembrane helix</keyword>